<dbReference type="EC" id="2.7.1.144" evidence="6"/>
<evidence type="ECO:0000256" key="1">
    <source>
        <dbReference type="ARBA" id="ARBA00005380"/>
    </source>
</evidence>
<dbReference type="InterPro" id="IPR029056">
    <property type="entry name" value="Ribokinase-like"/>
</dbReference>
<evidence type="ECO:0000313" key="8">
    <source>
        <dbReference type="EMBL" id="ENZ41845.1"/>
    </source>
</evidence>
<dbReference type="NCBIfam" id="TIGR03828">
    <property type="entry name" value="pfkB"/>
    <property type="match status" value="1"/>
</dbReference>
<evidence type="ECO:0000313" key="9">
    <source>
        <dbReference type="Proteomes" id="UP000013041"/>
    </source>
</evidence>
<dbReference type="Proteomes" id="UP000013041">
    <property type="component" value="Unassembled WGS sequence"/>
</dbReference>
<sequence length="313" mass="33914">MIITLTLNAAVDKAYHINGTVEPGTVMRVHTCRNTAGGKGLNVARVIKLCREDVMPSGLAGGSTGALLEQLASRDGLNSRFVHVDAETRCCINILDEKNRSTEFLEPGEEVTGQEMERFMEEFEKICTDAEVVTMSGSVPKGVRKDIYRILVEQVKSRGKKVILDTSGELLKEGIEAGPHMIKPNQEELAMLLGRPVATIEQVKEAAMELHDKGIEYVVVSLGKDGALLVCDQGILHGIPPKIKAVNTVGCGDSMVAAFAVAFRQGYAPRESLKYAVAVSAANALSDRTGHFEPEELERIYPGVRIQNLAAVK</sequence>
<protein>
    <recommendedName>
        <fullName evidence="6">Tagatose-6-phosphate kinase</fullName>
        <ecNumber evidence="6">2.7.1.144</ecNumber>
    </recommendedName>
</protein>
<dbReference type="RefSeq" id="WP_002571492.1">
    <property type="nucleotide sequence ID" value="NZ_KB851149.1"/>
</dbReference>
<evidence type="ECO:0000256" key="5">
    <source>
        <dbReference type="ARBA" id="ARBA00022840"/>
    </source>
</evidence>
<dbReference type="Pfam" id="PF00294">
    <property type="entry name" value="PfkB"/>
    <property type="match status" value="1"/>
</dbReference>
<keyword evidence="3 6" id="KW-0547">Nucleotide-binding</keyword>
<dbReference type="InterPro" id="IPR022463">
    <property type="entry name" value="1-PFruKinase"/>
</dbReference>
<dbReference type="HOGENOM" id="CLU_050013_0_2_9"/>
<gene>
    <name evidence="8" type="ORF">HMPREF1097_01221</name>
</gene>
<dbReference type="GO" id="GO:2001059">
    <property type="term" value="P:D-tagatose 6-phosphate catabolic process"/>
    <property type="evidence" value="ECO:0007669"/>
    <property type="project" value="UniProtKB-UniPathway"/>
</dbReference>
<dbReference type="PIRSF" id="PIRSF000535">
    <property type="entry name" value="1PFK/6PFK/LacC"/>
    <property type="match status" value="1"/>
</dbReference>
<comment type="pathway">
    <text evidence="6">Carbohydrate metabolism; D-tagatose 6-phosphate degradation; D-glyceraldehyde 3-phosphate and glycerone phosphate from D-tagatose 6-phosphate: step 1/2.</text>
</comment>
<evidence type="ECO:0000256" key="3">
    <source>
        <dbReference type="ARBA" id="ARBA00022741"/>
    </source>
</evidence>
<dbReference type="InterPro" id="IPR011611">
    <property type="entry name" value="PfkB_dom"/>
</dbReference>
<dbReference type="Gene3D" id="3.40.1190.20">
    <property type="match status" value="1"/>
</dbReference>
<dbReference type="GO" id="GO:0016052">
    <property type="term" value="P:carbohydrate catabolic process"/>
    <property type="evidence" value="ECO:0007669"/>
    <property type="project" value="UniProtKB-ARBA"/>
</dbReference>
<dbReference type="FunFam" id="3.40.1190.20:FF:000001">
    <property type="entry name" value="Phosphofructokinase"/>
    <property type="match status" value="1"/>
</dbReference>
<keyword evidence="2 6" id="KW-0808">Transferase</keyword>
<comment type="similarity">
    <text evidence="1">Belongs to the carbohydrate kinase pfkB family.</text>
</comment>
<accession>N9ZPQ2</accession>
<name>N9ZPQ2_9FIRM</name>
<dbReference type="SUPFAM" id="SSF53613">
    <property type="entry name" value="Ribokinase-like"/>
    <property type="match status" value="1"/>
</dbReference>
<dbReference type="GO" id="GO:0005988">
    <property type="term" value="P:lactose metabolic process"/>
    <property type="evidence" value="ECO:0007669"/>
    <property type="project" value="UniProtKB-KW"/>
</dbReference>
<dbReference type="InterPro" id="IPR017583">
    <property type="entry name" value="Tagatose/fructose_Pkinase"/>
</dbReference>
<proteinExistence type="inferred from homology"/>
<dbReference type="AlphaFoldDB" id="N9ZPQ2"/>
<comment type="catalytic activity">
    <reaction evidence="6">
        <text>D-tagatofuranose 6-phosphate + ATP = D-tagatofuranose 1,6-bisphosphate + ADP + H(+)</text>
        <dbReference type="Rhea" id="RHEA:12420"/>
        <dbReference type="ChEBI" id="CHEBI:15378"/>
        <dbReference type="ChEBI" id="CHEBI:30616"/>
        <dbReference type="ChEBI" id="CHEBI:58694"/>
        <dbReference type="ChEBI" id="CHEBI:58695"/>
        <dbReference type="ChEBI" id="CHEBI:456216"/>
        <dbReference type="EC" id="2.7.1.144"/>
    </reaction>
</comment>
<dbReference type="PATRIC" id="fig|997897.5.peg.1300"/>
<comment type="similarity">
    <text evidence="6">Belongs to the carbohydrate kinase PfkB family. LacC subfamily.</text>
</comment>
<evidence type="ECO:0000256" key="6">
    <source>
        <dbReference type="PIRNR" id="PIRNR000535"/>
    </source>
</evidence>
<evidence type="ECO:0000256" key="2">
    <source>
        <dbReference type="ARBA" id="ARBA00022679"/>
    </source>
</evidence>
<dbReference type="PANTHER" id="PTHR46566:SF2">
    <property type="entry name" value="ATP-DEPENDENT 6-PHOSPHOFRUCTOKINASE ISOZYME 2"/>
    <property type="match status" value="1"/>
</dbReference>
<dbReference type="UniPathway" id="UPA00704">
    <property type="reaction ID" value="UER00715"/>
</dbReference>
<organism evidence="8 9">
    <name type="scientific">Enterocloster bolteae 90B8</name>
    <dbReference type="NCBI Taxonomy" id="997897"/>
    <lineage>
        <taxon>Bacteria</taxon>
        <taxon>Bacillati</taxon>
        <taxon>Bacillota</taxon>
        <taxon>Clostridia</taxon>
        <taxon>Lachnospirales</taxon>
        <taxon>Lachnospiraceae</taxon>
        <taxon>Enterocloster</taxon>
    </lineage>
</organism>
<dbReference type="GO" id="GO:0005524">
    <property type="term" value="F:ATP binding"/>
    <property type="evidence" value="ECO:0007669"/>
    <property type="project" value="UniProtKB-KW"/>
</dbReference>
<evidence type="ECO:0000259" key="7">
    <source>
        <dbReference type="Pfam" id="PF00294"/>
    </source>
</evidence>
<dbReference type="NCBIfam" id="TIGR03168">
    <property type="entry name" value="1-PFK"/>
    <property type="match status" value="1"/>
</dbReference>
<dbReference type="EMBL" id="AGYG01000009">
    <property type="protein sequence ID" value="ENZ41845.1"/>
    <property type="molecule type" value="Genomic_DNA"/>
</dbReference>
<dbReference type="CDD" id="cd01164">
    <property type="entry name" value="FruK_PfkB_like"/>
    <property type="match status" value="1"/>
</dbReference>
<dbReference type="GO" id="GO:0005829">
    <property type="term" value="C:cytosol"/>
    <property type="evidence" value="ECO:0007669"/>
    <property type="project" value="TreeGrafter"/>
</dbReference>
<comment type="caution">
    <text evidence="8">The sequence shown here is derived from an EMBL/GenBank/DDBJ whole genome shotgun (WGS) entry which is preliminary data.</text>
</comment>
<dbReference type="PANTHER" id="PTHR46566">
    <property type="entry name" value="1-PHOSPHOFRUCTOKINASE-RELATED"/>
    <property type="match status" value="1"/>
</dbReference>
<keyword evidence="5 6" id="KW-0067">ATP-binding</keyword>
<dbReference type="GO" id="GO:0044281">
    <property type="term" value="P:small molecule metabolic process"/>
    <property type="evidence" value="ECO:0007669"/>
    <property type="project" value="UniProtKB-ARBA"/>
</dbReference>
<dbReference type="GO" id="GO:0009024">
    <property type="term" value="F:tagatose-6-phosphate kinase activity"/>
    <property type="evidence" value="ECO:0007669"/>
    <property type="project" value="UniProtKB-EC"/>
</dbReference>
<keyword evidence="4 8" id="KW-0418">Kinase</keyword>
<evidence type="ECO:0000256" key="4">
    <source>
        <dbReference type="ARBA" id="ARBA00022777"/>
    </source>
</evidence>
<reference evidence="8 9" key="1">
    <citation type="submission" date="2013-01" db="EMBL/GenBank/DDBJ databases">
        <title>The Genome Sequence of Clostridium bolteae 90B8.</title>
        <authorList>
            <consortium name="The Broad Institute Genome Sequencing Platform"/>
            <person name="Earl A."/>
            <person name="Ward D."/>
            <person name="Feldgarden M."/>
            <person name="Gevers D."/>
            <person name="Courvalin P."/>
            <person name="Lambert T."/>
            <person name="Walker B."/>
            <person name="Young S.K."/>
            <person name="Zeng Q."/>
            <person name="Gargeya S."/>
            <person name="Fitzgerald M."/>
            <person name="Haas B."/>
            <person name="Abouelleil A."/>
            <person name="Alvarado L."/>
            <person name="Arachchi H.M."/>
            <person name="Berlin A.M."/>
            <person name="Chapman S.B."/>
            <person name="Dewar J."/>
            <person name="Goldberg J."/>
            <person name="Griggs A."/>
            <person name="Gujja S."/>
            <person name="Hansen M."/>
            <person name="Howarth C."/>
            <person name="Imamovic A."/>
            <person name="Larimer J."/>
            <person name="McCowan C."/>
            <person name="Murphy C."/>
            <person name="Neiman D."/>
            <person name="Pearson M."/>
            <person name="Priest M."/>
            <person name="Roberts A."/>
            <person name="Saif S."/>
            <person name="Shea T."/>
            <person name="Sisk P."/>
            <person name="Sykes S."/>
            <person name="Wortman J."/>
            <person name="Nusbaum C."/>
            <person name="Birren B."/>
        </authorList>
    </citation>
    <scope>NUCLEOTIDE SEQUENCE [LARGE SCALE GENOMIC DNA]</scope>
    <source>
        <strain evidence="8 9">90B8</strain>
    </source>
</reference>
<keyword evidence="6" id="KW-0423">Lactose metabolism</keyword>
<feature type="domain" description="Carbohydrate kinase PfkB" evidence="7">
    <location>
        <begin position="7"/>
        <end position="291"/>
    </location>
</feature>
<dbReference type="GO" id="GO:0008662">
    <property type="term" value="F:1-phosphofructokinase activity"/>
    <property type="evidence" value="ECO:0007669"/>
    <property type="project" value="InterPro"/>
</dbReference>